<dbReference type="AlphaFoldDB" id="A0AAD8W4G2"/>
<feature type="domain" description="Transposase (putative) gypsy type" evidence="3">
    <location>
        <begin position="68"/>
        <end position="135"/>
    </location>
</feature>
<feature type="compositionally biased region" description="Acidic residues" evidence="2">
    <location>
        <begin position="402"/>
        <end position="413"/>
    </location>
</feature>
<feature type="compositionally biased region" description="Polar residues" evidence="2">
    <location>
        <begin position="439"/>
        <end position="449"/>
    </location>
</feature>
<dbReference type="PANTHER" id="PTHR33026">
    <property type="entry name" value="OS06G0360600 PROTEIN"/>
    <property type="match status" value="1"/>
</dbReference>
<feature type="region of interest" description="Disordered" evidence="2">
    <location>
        <begin position="338"/>
        <end position="488"/>
    </location>
</feature>
<dbReference type="InterPro" id="IPR007321">
    <property type="entry name" value="Transposase_28"/>
</dbReference>
<evidence type="ECO:0000313" key="4">
    <source>
        <dbReference type="EMBL" id="KAK1643381.1"/>
    </source>
</evidence>
<evidence type="ECO:0000259" key="3">
    <source>
        <dbReference type="Pfam" id="PF04195"/>
    </source>
</evidence>
<evidence type="ECO:0000256" key="1">
    <source>
        <dbReference type="SAM" id="Coils"/>
    </source>
</evidence>
<dbReference type="Pfam" id="PF04195">
    <property type="entry name" value="Transposase_28"/>
    <property type="match status" value="1"/>
</dbReference>
<accession>A0AAD8W4G2</accession>
<sequence>MPPRARLSKHTSTSTTTKMEDAQIHGWERSKLTNQDKKGLKKLGLVQKASLIFPGDESSPKPPMNYRVTFIDHLICGLSVPIHDFLRGLLFVYGIQLHQLTPNSILHISIFVTLCECFLGSHPHWGLWKRIFYLRRNNSRSAIYNVGGVCICVRSDVDYFDVKFPDSIQGWCKKWLYIQDKTIGGQEYGIAPFDGAAEILRRKSWDAEATAEEKAATDALMKRIHQLQNTQGKELSGVQITAYFLKIRVQPLQARNNPLWAYAGAEDVERQSEDLSTKDLEKLIRRFSSLSKKDEVPTSCRVEPYSASHALPENHQILSSLPPLPEGGEVDERTIINDESQESVPPETEVAGSHKSAASSDKVTESDASDSVHSPPPAVSPKNKRKRIETEDSGASKPTEPAAEETSSEDEGAFDPYGDASSVSSGEKAEEEEPAVTGTAPTSTSNTVILSEEHLAAADSSPPPQQIINTSTPPPSPRAPSPKRQKVKAEDELMLILGSSSTSLVNDPIMDQFICLGSESIGFRDKANALKASLQQAKERTEALEAKLKLAEEALEKAQTDAASVEELRQRLHKATTSLSDNLTEQIAREKSLVDRIEAQSRRFFRRNEERFELLEPKTDRLLDALSILELQGDLARTNLDESTAAFS</sequence>
<reference evidence="4" key="1">
    <citation type="submission" date="2023-07" db="EMBL/GenBank/DDBJ databases">
        <title>A chromosome-level genome assembly of Lolium multiflorum.</title>
        <authorList>
            <person name="Chen Y."/>
            <person name="Copetti D."/>
            <person name="Kolliker R."/>
            <person name="Studer B."/>
        </authorList>
    </citation>
    <scope>NUCLEOTIDE SEQUENCE</scope>
    <source>
        <strain evidence="4">02402/16</strain>
        <tissue evidence="4">Leaf</tissue>
    </source>
</reference>
<proteinExistence type="predicted"/>
<feature type="region of interest" description="Disordered" evidence="2">
    <location>
        <begin position="1"/>
        <end position="28"/>
    </location>
</feature>
<name>A0AAD8W4G2_LOLMU</name>
<protein>
    <recommendedName>
        <fullName evidence="3">Transposase (putative) gypsy type domain-containing protein</fullName>
    </recommendedName>
</protein>
<organism evidence="4 5">
    <name type="scientific">Lolium multiflorum</name>
    <name type="common">Italian ryegrass</name>
    <name type="synonym">Lolium perenne subsp. multiflorum</name>
    <dbReference type="NCBI Taxonomy" id="4521"/>
    <lineage>
        <taxon>Eukaryota</taxon>
        <taxon>Viridiplantae</taxon>
        <taxon>Streptophyta</taxon>
        <taxon>Embryophyta</taxon>
        <taxon>Tracheophyta</taxon>
        <taxon>Spermatophyta</taxon>
        <taxon>Magnoliopsida</taxon>
        <taxon>Liliopsida</taxon>
        <taxon>Poales</taxon>
        <taxon>Poaceae</taxon>
        <taxon>BOP clade</taxon>
        <taxon>Pooideae</taxon>
        <taxon>Poodae</taxon>
        <taxon>Poeae</taxon>
        <taxon>Poeae Chloroplast Group 2 (Poeae type)</taxon>
        <taxon>Loliodinae</taxon>
        <taxon>Loliinae</taxon>
        <taxon>Lolium</taxon>
    </lineage>
</organism>
<dbReference type="Proteomes" id="UP001231189">
    <property type="component" value="Unassembled WGS sequence"/>
</dbReference>
<comment type="caution">
    <text evidence="4">The sequence shown here is derived from an EMBL/GenBank/DDBJ whole genome shotgun (WGS) entry which is preliminary data.</text>
</comment>
<dbReference type="EMBL" id="JAUUTY010000004">
    <property type="protein sequence ID" value="KAK1643381.1"/>
    <property type="molecule type" value="Genomic_DNA"/>
</dbReference>
<dbReference type="PANTHER" id="PTHR33026:SF7">
    <property type="entry name" value="OS03G0100275 PROTEIN"/>
    <property type="match status" value="1"/>
</dbReference>
<evidence type="ECO:0000256" key="2">
    <source>
        <dbReference type="SAM" id="MobiDB-lite"/>
    </source>
</evidence>
<gene>
    <name evidence="4" type="ORF">QYE76_061186</name>
</gene>
<keyword evidence="1" id="KW-0175">Coiled coil</keyword>
<feature type="coiled-coil region" evidence="1">
    <location>
        <begin position="524"/>
        <end position="600"/>
    </location>
</feature>
<evidence type="ECO:0000313" key="5">
    <source>
        <dbReference type="Proteomes" id="UP001231189"/>
    </source>
</evidence>
<feature type="region of interest" description="Disordered" evidence="2">
    <location>
        <begin position="311"/>
        <end position="330"/>
    </location>
</feature>
<keyword evidence="5" id="KW-1185">Reference proteome</keyword>
<feature type="compositionally biased region" description="Basic and acidic residues" evidence="2">
    <location>
        <begin position="18"/>
        <end position="28"/>
    </location>
</feature>